<dbReference type="CDD" id="cd01104">
    <property type="entry name" value="HTH_MlrA-CarA"/>
    <property type="match status" value="1"/>
</dbReference>
<keyword evidence="3" id="KW-0238">DNA-binding</keyword>
<evidence type="ECO:0000313" key="7">
    <source>
        <dbReference type="Proteomes" id="UP001246473"/>
    </source>
</evidence>
<keyword evidence="1" id="KW-0678">Repressor</keyword>
<evidence type="ECO:0000259" key="5">
    <source>
        <dbReference type="PROSITE" id="PS50937"/>
    </source>
</evidence>
<dbReference type="RefSeq" id="WP_244207462.1">
    <property type="nucleotide sequence ID" value="NZ_JANSLM010000002.1"/>
</dbReference>
<dbReference type="Proteomes" id="UP001246473">
    <property type="component" value="Unassembled WGS sequence"/>
</dbReference>
<sequence>MAFATDDKTQKRYRSGDAARLAKMPVTTLRIWERRYGVVAPPRSESGQRLYSEDDVRRLLLIKSLVERGHAIGAIAKLDRIQLEQLALGRSGREFAEVAPGTTPPRLGITLAVIGDAYLRRIESDDVDLSEAGVVSCERFASLDEASSKLANKASDILLVSVASLHEDVASQVLSLGETCQARAIAVAYGFGTGRAIQMLRLSGVRLYREPDSRIEWRQVLEELVRAARGWGAASPDSLWLRAARRFDDQTLSRMATRSSTIACECPRHLVELIMKLSAFEKYSDECESRSAEDALLHRNLGDVANRALAMFESALAHIAHEERLMQQRHDD</sequence>
<proteinExistence type="predicted"/>
<organism evidence="6 7">
    <name type="scientific">Paraburkholderia fungorum</name>
    <dbReference type="NCBI Taxonomy" id="134537"/>
    <lineage>
        <taxon>Bacteria</taxon>
        <taxon>Pseudomonadati</taxon>
        <taxon>Pseudomonadota</taxon>
        <taxon>Betaproteobacteria</taxon>
        <taxon>Burkholderiales</taxon>
        <taxon>Burkholderiaceae</taxon>
        <taxon>Paraburkholderia</taxon>
    </lineage>
</organism>
<comment type="caution">
    <text evidence="6">The sequence shown here is derived from an EMBL/GenBank/DDBJ whole genome shotgun (WGS) entry which is preliminary data.</text>
</comment>
<dbReference type="PANTHER" id="PTHR30204:SF69">
    <property type="entry name" value="MERR-FAMILY TRANSCRIPTIONAL REGULATOR"/>
    <property type="match status" value="1"/>
</dbReference>
<reference evidence="6" key="1">
    <citation type="submission" date="2022-08" db="EMBL/GenBank/DDBJ databases">
        <authorList>
            <person name="Kim S.-J."/>
        </authorList>
    </citation>
    <scope>NUCLEOTIDE SEQUENCE</scope>
    <source>
        <strain evidence="6">KJ</strain>
    </source>
</reference>
<keyword evidence="4" id="KW-0804">Transcription</keyword>
<dbReference type="InterPro" id="IPR000551">
    <property type="entry name" value="MerR-type_HTH_dom"/>
</dbReference>
<dbReference type="Gene3D" id="1.10.1660.10">
    <property type="match status" value="1"/>
</dbReference>
<dbReference type="InterPro" id="IPR009061">
    <property type="entry name" value="DNA-bd_dom_put_sf"/>
</dbReference>
<accession>A0AAP5Q4Q0</accession>
<dbReference type="Pfam" id="PF13411">
    <property type="entry name" value="MerR_1"/>
    <property type="match status" value="1"/>
</dbReference>
<dbReference type="PANTHER" id="PTHR30204">
    <property type="entry name" value="REDOX-CYCLING DRUG-SENSING TRANSCRIPTIONAL ACTIVATOR SOXR"/>
    <property type="match status" value="1"/>
</dbReference>
<evidence type="ECO:0000256" key="1">
    <source>
        <dbReference type="ARBA" id="ARBA00022491"/>
    </source>
</evidence>
<evidence type="ECO:0000313" key="6">
    <source>
        <dbReference type="EMBL" id="MDT8837010.1"/>
    </source>
</evidence>
<evidence type="ECO:0000256" key="2">
    <source>
        <dbReference type="ARBA" id="ARBA00023015"/>
    </source>
</evidence>
<dbReference type="EMBL" id="JANSLM010000002">
    <property type="protein sequence ID" value="MDT8837010.1"/>
    <property type="molecule type" value="Genomic_DNA"/>
</dbReference>
<protein>
    <submittedName>
        <fullName evidence="6">MerR family transcriptional regulator</fullName>
    </submittedName>
</protein>
<dbReference type="AlphaFoldDB" id="A0AAP5Q4Q0"/>
<keyword evidence="2" id="KW-0805">Transcription regulation</keyword>
<feature type="domain" description="HTH merR-type" evidence="5">
    <location>
        <begin position="12"/>
        <end position="81"/>
    </location>
</feature>
<dbReference type="InterPro" id="IPR047057">
    <property type="entry name" value="MerR_fam"/>
</dbReference>
<dbReference type="SMART" id="SM00422">
    <property type="entry name" value="HTH_MERR"/>
    <property type="match status" value="1"/>
</dbReference>
<dbReference type="GO" id="GO:0003677">
    <property type="term" value="F:DNA binding"/>
    <property type="evidence" value="ECO:0007669"/>
    <property type="project" value="UniProtKB-KW"/>
</dbReference>
<dbReference type="PROSITE" id="PS50937">
    <property type="entry name" value="HTH_MERR_2"/>
    <property type="match status" value="1"/>
</dbReference>
<evidence type="ECO:0000256" key="3">
    <source>
        <dbReference type="ARBA" id="ARBA00023125"/>
    </source>
</evidence>
<gene>
    <name evidence="6" type="ORF">ParKJ_06260</name>
</gene>
<dbReference type="GO" id="GO:0003700">
    <property type="term" value="F:DNA-binding transcription factor activity"/>
    <property type="evidence" value="ECO:0007669"/>
    <property type="project" value="InterPro"/>
</dbReference>
<name>A0AAP5Q4Q0_9BURK</name>
<dbReference type="SUPFAM" id="SSF46955">
    <property type="entry name" value="Putative DNA-binding domain"/>
    <property type="match status" value="1"/>
</dbReference>
<evidence type="ECO:0000256" key="4">
    <source>
        <dbReference type="ARBA" id="ARBA00023163"/>
    </source>
</evidence>